<evidence type="ECO:0008006" key="10">
    <source>
        <dbReference type="Google" id="ProtNLM"/>
    </source>
</evidence>
<keyword evidence="7" id="KW-0503">Monooxygenase</keyword>
<dbReference type="GO" id="GO:0005506">
    <property type="term" value="F:iron ion binding"/>
    <property type="evidence" value="ECO:0007669"/>
    <property type="project" value="InterPro"/>
</dbReference>
<dbReference type="EMBL" id="OC950196">
    <property type="protein sequence ID" value="CAD7663944.1"/>
    <property type="molecule type" value="Genomic_DNA"/>
</dbReference>
<accession>A0A7R9MQ14</accession>
<evidence type="ECO:0000256" key="3">
    <source>
        <dbReference type="ARBA" id="ARBA00022617"/>
    </source>
</evidence>
<evidence type="ECO:0000256" key="2">
    <source>
        <dbReference type="ARBA" id="ARBA00010617"/>
    </source>
</evidence>
<evidence type="ECO:0000256" key="6">
    <source>
        <dbReference type="ARBA" id="ARBA00023004"/>
    </source>
</evidence>
<dbReference type="InterPro" id="IPR050705">
    <property type="entry name" value="Cytochrome_P450_3A"/>
</dbReference>
<keyword evidence="3" id="KW-0349">Heme</keyword>
<dbReference type="Gene3D" id="1.10.630.10">
    <property type="entry name" value="Cytochrome P450"/>
    <property type="match status" value="1"/>
</dbReference>
<dbReference type="AlphaFoldDB" id="A0A7R9MQ14"/>
<reference evidence="8" key="1">
    <citation type="submission" date="2020-11" db="EMBL/GenBank/DDBJ databases">
        <authorList>
            <person name="Tran Van P."/>
        </authorList>
    </citation>
    <scope>NUCLEOTIDE SEQUENCE</scope>
</reference>
<evidence type="ECO:0000256" key="7">
    <source>
        <dbReference type="ARBA" id="ARBA00023033"/>
    </source>
</evidence>
<dbReference type="InterPro" id="IPR002402">
    <property type="entry name" value="Cyt_P450_E_grp-II"/>
</dbReference>
<dbReference type="PANTHER" id="PTHR24302">
    <property type="entry name" value="CYTOCHROME P450 FAMILY 3"/>
    <property type="match status" value="1"/>
</dbReference>
<dbReference type="PRINTS" id="PR00464">
    <property type="entry name" value="EP450II"/>
</dbReference>
<evidence type="ECO:0000256" key="4">
    <source>
        <dbReference type="ARBA" id="ARBA00022723"/>
    </source>
</evidence>
<comment type="cofactor">
    <cofactor evidence="1">
        <name>heme</name>
        <dbReference type="ChEBI" id="CHEBI:30413"/>
    </cofactor>
</comment>
<evidence type="ECO:0000256" key="1">
    <source>
        <dbReference type="ARBA" id="ARBA00001971"/>
    </source>
</evidence>
<dbReference type="GO" id="GO:0008395">
    <property type="term" value="F:steroid hydroxylase activity"/>
    <property type="evidence" value="ECO:0007669"/>
    <property type="project" value="TreeGrafter"/>
</dbReference>
<protein>
    <recommendedName>
        <fullName evidence="10">Cytochrome P450</fullName>
    </recommendedName>
</protein>
<keyword evidence="9" id="KW-1185">Reference proteome</keyword>
<evidence type="ECO:0000313" key="9">
    <source>
        <dbReference type="Proteomes" id="UP000728032"/>
    </source>
</evidence>
<dbReference type="InterPro" id="IPR001128">
    <property type="entry name" value="Cyt_P450"/>
</dbReference>
<dbReference type="GO" id="GO:0016705">
    <property type="term" value="F:oxidoreductase activity, acting on paired donors, with incorporation or reduction of molecular oxygen"/>
    <property type="evidence" value="ECO:0007669"/>
    <property type="project" value="InterPro"/>
</dbReference>
<sequence>PLSRYLRRRYTYWSRHGVKGHNYVDFWEFFTKFTDNVMVGYQKFGRIYGYYFFMSNWLIVNEPQLIRDIVVKDFHIFPNRYDMNLGESKISKALFFMKGDDEWKRIRSIVSPTFTTGKLKAMMAHISDIADQFVTNLGVYAENGEVVDMRKYMGAFAMDVISACAYGINVESISNPNHPIVVNAKKILSVDSSVSYIVSVLFPPIARFLRLEPFDRN</sequence>
<keyword evidence="4" id="KW-0479">Metal-binding</keyword>
<dbReference type="GO" id="GO:0020037">
    <property type="term" value="F:heme binding"/>
    <property type="evidence" value="ECO:0007669"/>
    <property type="project" value="InterPro"/>
</dbReference>
<organism evidence="8">
    <name type="scientific">Oppiella nova</name>
    <dbReference type="NCBI Taxonomy" id="334625"/>
    <lineage>
        <taxon>Eukaryota</taxon>
        <taxon>Metazoa</taxon>
        <taxon>Ecdysozoa</taxon>
        <taxon>Arthropoda</taxon>
        <taxon>Chelicerata</taxon>
        <taxon>Arachnida</taxon>
        <taxon>Acari</taxon>
        <taxon>Acariformes</taxon>
        <taxon>Sarcoptiformes</taxon>
        <taxon>Oribatida</taxon>
        <taxon>Brachypylina</taxon>
        <taxon>Oppioidea</taxon>
        <taxon>Oppiidae</taxon>
        <taxon>Oppiella</taxon>
    </lineage>
</organism>
<dbReference type="SUPFAM" id="SSF48264">
    <property type="entry name" value="Cytochrome P450"/>
    <property type="match status" value="1"/>
</dbReference>
<gene>
    <name evidence="8" type="ORF">ONB1V03_LOCUS20502</name>
</gene>
<dbReference type="EMBL" id="CAJPVJ010035371">
    <property type="protein sequence ID" value="CAG2181081.1"/>
    <property type="molecule type" value="Genomic_DNA"/>
</dbReference>
<comment type="similarity">
    <text evidence="2">Belongs to the cytochrome P450 family.</text>
</comment>
<dbReference type="Pfam" id="PF00067">
    <property type="entry name" value="p450"/>
    <property type="match status" value="1"/>
</dbReference>
<proteinExistence type="inferred from homology"/>
<evidence type="ECO:0000256" key="5">
    <source>
        <dbReference type="ARBA" id="ARBA00023002"/>
    </source>
</evidence>
<dbReference type="PANTHER" id="PTHR24302:SF15">
    <property type="entry name" value="FATTY-ACID PEROXYGENASE"/>
    <property type="match status" value="1"/>
</dbReference>
<dbReference type="OrthoDB" id="2789670at2759"/>
<dbReference type="InterPro" id="IPR036396">
    <property type="entry name" value="Cyt_P450_sf"/>
</dbReference>
<keyword evidence="5" id="KW-0560">Oxidoreductase</keyword>
<evidence type="ECO:0000313" key="8">
    <source>
        <dbReference type="EMBL" id="CAD7663944.1"/>
    </source>
</evidence>
<keyword evidence="6" id="KW-0408">Iron</keyword>
<feature type="non-terminal residue" evidence="8">
    <location>
        <position position="217"/>
    </location>
</feature>
<dbReference type="Proteomes" id="UP000728032">
    <property type="component" value="Unassembled WGS sequence"/>
</dbReference>
<feature type="non-terminal residue" evidence="8">
    <location>
        <position position="1"/>
    </location>
</feature>
<name>A0A7R9MQ14_9ACAR</name>